<feature type="domain" description="Glycosyltransferase 2-like" evidence="5">
    <location>
        <begin position="409"/>
        <end position="596"/>
    </location>
</feature>
<comment type="caution">
    <text evidence="6">The sequence shown here is derived from an EMBL/GenBank/DDBJ whole genome shotgun (WGS) entry which is preliminary data.</text>
</comment>
<evidence type="ECO:0000256" key="3">
    <source>
        <dbReference type="ARBA" id="ARBA00022679"/>
    </source>
</evidence>
<gene>
    <name evidence="6" type="ORF">GOB84_06040</name>
</gene>
<dbReference type="InterPro" id="IPR001173">
    <property type="entry name" value="Glyco_trans_2-like"/>
</dbReference>
<keyword evidence="7" id="KW-1185">Reference proteome</keyword>
<dbReference type="Gene3D" id="3.40.50.2000">
    <property type="entry name" value="Glycogen Phosphorylase B"/>
    <property type="match status" value="2"/>
</dbReference>
<dbReference type="PANTHER" id="PTHR43179">
    <property type="entry name" value="RHAMNOSYLTRANSFERASE WBBL"/>
    <property type="match status" value="1"/>
</dbReference>
<evidence type="ECO:0000313" key="7">
    <source>
        <dbReference type="Proteomes" id="UP000615326"/>
    </source>
</evidence>
<proteinExistence type="inferred from homology"/>
<dbReference type="SUPFAM" id="SSF53448">
    <property type="entry name" value="Nucleotide-diphospho-sugar transferases"/>
    <property type="match status" value="1"/>
</dbReference>
<dbReference type="SUPFAM" id="SSF53756">
    <property type="entry name" value="UDP-Glycosyltransferase/glycogen phosphorylase"/>
    <property type="match status" value="1"/>
</dbReference>
<evidence type="ECO:0000256" key="1">
    <source>
        <dbReference type="ARBA" id="ARBA00006739"/>
    </source>
</evidence>
<dbReference type="InterPro" id="IPR011990">
    <property type="entry name" value="TPR-like_helical_dom_sf"/>
</dbReference>
<evidence type="ECO:0000256" key="2">
    <source>
        <dbReference type="ARBA" id="ARBA00022676"/>
    </source>
</evidence>
<organism evidence="6 7">
    <name type="scientific">Acetobacter fallax</name>
    <dbReference type="NCBI Taxonomy" id="1737473"/>
    <lineage>
        <taxon>Bacteria</taxon>
        <taxon>Pseudomonadati</taxon>
        <taxon>Pseudomonadota</taxon>
        <taxon>Alphaproteobacteria</taxon>
        <taxon>Acetobacterales</taxon>
        <taxon>Acetobacteraceae</taxon>
        <taxon>Acetobacter</taxon>
    </lineage>
</organism>
<evidence type="ECO:0000256" key="4">
    <source>
        <dbReference type="SAM" id="MobiDB-lite"/>
    </source>
</evidence>
<dbReference type="Proteomes" id="UP000615326">
    <property type="component" value="Unassembled WGS sequence"/>
</dbReference>
<reference evidence="6 7" key="1">
    <citation type="journal article" date="2020" name="Int. J. Syst. Evol. Microbiol.">
        <title>Novel acetic acid bacteria from cider fermentations: Acetobacter conturbans sp. nov. and Acetobacter fallax sp. nov.</title>
        <authorList>
            <person name="Sombolestani A.S."/>
            <person name="Cleenwerck I."/>
            <person name="Cnockaert M."/>
            <person name="Borremans W."/>
            <person name="Wieme A.D."/>
            <person name="De Vuyst L."/>
            <person name="Vandamme P."/>
        </authorList>
    </citation>
    <scope>NUCLEOTIDE SEQUENCE [LARGE SCALE GENOMIC DNA]</scope>
    <source>
        <strain evidence="6 7">LMG 1637</strain>
    </source>
</reference>
<comment type="similarity">
    <text evidence="1">Belongs to the glycosyltransferase 2 family.</text>
</comment>
<keyword evidence="2" id="KW-0328">Glycosyltransferase</keyword>
<evidence type="ECO:0000259" key="5">
    <source>
        <dbReference type="Pfam" id="PF00535"/>
    </source>
</evidence>
<protein>
    <submittedName>
        <fullName evidence="6">Glycosyltransferase</fullName>
    </submittedName>
</protein>
<dbReference type="Gene3D" id="3.90.550.10">
    <property type="entry name" value="Spore Coat Polysaccharide Biosynthesis Protein SpsA, Chain A"/>
    <property type="match status" value="1"/>
</dbReference>
<dbReference type="PANTHER" id="PTHR43179:SF12">
    <property type="entry name" value="GALACTOFURANOSYLTRANSFERASE GLFT2"/>
    <property type="match status" value="1"/>
</dbReference>
<feature type="region of interest" description="Disordered" evidence="4">
    <location>
        <begin position="1"/>
        <end position="25"/>
    </location>
</feature>
<name>A0ABX0K9M1_9PROT</name>
<dbReference type="InterPro" id="IPR029044">
    <property type="entry name" value="Nucleotide-diphossugar_trans"/>
</dbReference>
<dbReference type="SUPFAM" id="SSF48452">
    <property type="entry name" value="TPR-like"/>
    <property type="match status" value="1"/>
</dbReference>
<dbReference type="Pfam" id="PF00535">
    <property type="entry name" value="Glycos_transf_2"/>
    <property type="match status" value="1"/>
</dbReference>
<dbReference type="Pfam" id="PF13692">
    <property type="entry name" value="Glyco_trans_1_4"/>
    <property type="match status" value="1"/>
</dbReference>
<keyword evidence="3" id="KW-0808">Transferase</keyword>
<sequence>MPETGNPDAEPASRRHGAPRPAGLITSADRANWKRWADEQAQDSFHQGQQSWKQGDQAGALRWLERAHRMAPDSPNAALLLAVVRQANGFRDEAIALLETLARRYDFRQGWVLLTAALLSAGRAGEAVNTLSEALSRHACDDDLACLADRVTVAAGLPGWCGIDDRGAVRLGGEELARLSPAPARRRGASGADRKLPDSLSLEIDGVVCETGVFADGFLWPFGTETGSPWVGSDIVAVFSDGRPLPGSPLRPAIAMRTEGVVQSGPDGLTGWVWHPNNPERPPVIRVVCVTTGEDLFSRTADEFSRDVSSDIPVARFRAISIPWSELPDGPVHVLNEAGDDLAGSPLDPGLERRAALWAAKQACFASMRSEPSSDLPPPFLPVPVTTAPCSGPVVSAHFAGGTRPGIMVIVPVFRDVRRTQSCLESLLATLPAEDADSFADVRIFIVDDASPDADMPAMLETVAQDARVTVHRNPRNLGFSASVNVGLRAAFAKPARSRRLKGGGGCDVILLNSDTLVAEGWLEELQAVAWSDAAIGTVTPLSNDATIMSYPDLAGNDVPTMAQTKRTMRLARTANGGTATDVPTAHGFCMYIRQDCLAQTGVLRADLFAQGYGEENDFSLRARCLGWRNVAAPGAYVAHVGSVSFGATRDALLTRNLALLNRLHPGYDGLIGAYVAADPLFEARRRIDLLRWRRGWTTEMPSERSGSDRKNPGRTKVYPKHSVILVTHDYGGGVERVVMERARGLRDSGIRPVFIRPVEGGCRIDGWRRPERNKSGSRDTKLPDSASGFYPNLRFRLPDEWPMLLRLLTADPVLHIEWHHASGHHMAMRELAQAIGVPYDVYVHDYIWFCPRISLMGIAGRYCGEPDVAGCEECVTTLGRNVDDDLPVADYILRSARELKSARSVVTPSGDAAKRMERHFPGLTFRVEQPEDDCPDQDLTHFGYGATGAEPVCVRPVMAPCHDRVRICVIGAIGKEKGYDVLLAAARNAREKALSLDYIVVGHTPDDQALMETGHVYVTGAYKEEEAVALIRAQHADYGLIPSVWPETWCLALGVAWRAGLRVAAFDIGAVADRIRATERGTILPLGISAARLNVILISLCQRPGMTPAR</sequence>
<evidence type="ECO:0000313" key="6">
    <source>
        <dbReference type="EMBL" id="NHO32129.1"/>
    </source>
</evidence>
<accession>A0ABX0K9M1</accession>
<dbReference type="EMBL" id="WOSW01000007">
    <property type="protein sequence ID" value="NHO32129.1"/>
    <property type="molecule type" value="Genomic_DNA"/>
</dbReference>
<dbReference type="Gene3D" id="1.25.40.10">
    <property type="entry name" value="Tetratricopeptide repeat domain"/>
    <property type="match status" value="1"/>
</dbReference>